<protein>
    <submittedName>
        <fullName evidence="4">ATP-binding cassette domain-containing protein</fullName>
    </submittedName>
</protein>
<keyword evidence="1" id="KW-0547">Nucleotide-binding</keyword>
<dbReference type="PROSITE" id="PS50893">
    <property type="entry name" value="ABC_TRANSPORTER_2"/>
    <property type="match status" value="1"/>
</dbReference>
<organism evidence="4 5">
    <name type="scientific">Cryobacterium melibiosiphilum</name>
    <dbReference type="NCBI Taxonomy" id="995039"/>
    <lineage>
        <taxon>Bacteria</taxon>
        <taxon>Bacillati</taxon>
        <taxon>Actinomycetota</taxon>
        <taxon>Actinomycetes</taxon>
        <taxon>Micrococcales</taxon>
        <taxon>Microbacteriaceae</taxon>
        <taxon>Cryobacterium</taxon>
    </lineage>
</organism>
<dbReference type="Gene3D" id="3.40.50.300">
    <property type="entry name" value="P-loop containing nucleotide triphosphate hydrolases"/>
    <property type="match status" value="1"/>
</dbReference>
<keyword evidence="2 4" id="KW-0067">ATP-binding</keyword>
<reference evidence="4 5" key="1">
    <citation type="submission" date="2018-09" db="EMBL/GenBank/DDBJ databases">
        <title>Novel species of Cryobacterium.</title>
        <authorList>
            <person name="Liu Q."/>
            <person name="Xin Y.-H."/>
        </authorList>
    </citation>
    <scope>NUCLEOTIDE SEQUENCE [LARGE SCALE GENOMIC DNA]</scope>
    <source>
        <strain evidence="4 5">Hh39</strain>
    </source>
</reference>
<dbReference type="Proteomes" id="UP000272015">
    <property type="component" value="Unassembled WGS sequence"/>
</dbReference>
<evidence type="ECO:0000256" key="2">
    <source>
        <dbReference type="ARBA" id="ARBA00022840"/>
    </source>
</evidence>
<dbReference type="InterPro" id="IPR027417">
    <property type="entry name" value="P-loop_NTPase"/>
</dbReference>
<keyword evidence="5" id="KW-1185">Reference proteome</keyword>
<dbReference type="PANTHER" id="PTHR24220">
    <property type="entry name" value="IMPORT ATP-BINDING PROTEIN"/>
    <property type="match status" value="1"/>
</dbReference>
<dbReference type="InterPro" id="IPR015854">
    <property type="entry name" value="ABC_transpr_LolD-like"/>
</dbReference>
<feature type="domain" description="ABC transporter" evidence="3">
    <location>
        <begin position="2"/>
        <end position="197"/>
    </location>
</feature>
<evidence type="ECO:0000313" key="4">
    <source>
        <dbReference type="EMBL" id="RJT91887.1"/>
    </source>
</evidence>
<accession>A0A3A5MP67</accession>
<dbReference type="GO" id="GO:0005524">
    <property type="term" value="F:ATP binding"/>
    <property type="evidence" value="ECO:0007669"/>
    <property type="project" value="UniProtKB-KW"/>
</dbReference>
<dbReference type="GO" id="GO:0016887">
    <property type="term" value="F:ATP hydrolysis activity"/>
    <property type="evidence" value="ECO:0007669"/>
    <property type="project" value="InterPro"/>
</dbReference>
<name>A0A3A5MP67_9MICO</name>
<proteinExistence type="predicted"/>
<dbReference type="InterPro" id="IPR003593">
    <property type="entry name" value="AAA+_ATPase"/>
</dbReference>
<dbReference type="AlphaFoldDB" id="A0A3A5MP67"/>
<dbReference type="InterPro" id="IPR017871">
    <property type="entry name" value="ABC_transporter-like_CS"/>
</dbReference>
<gene>
    <name evidence="4" type="ORF">D6T64_01115</name>
</gene>
<dbReference type="SUPFAM" id="SSF52540">
    <property type="entry name" value="P-loop containing nucleoside triphosphate hydrolases"/>
    <property type="match status" value="1"/>
</dbReference>
<dbReference type="SMART" id="SM00382">
    <property type="entry name" value="AAA"/>
    <property type="match status" value="1"/>
</dbReference>
<dbReference type="InterPro" id="IPR003439">
    <property type="entry name" value="ABC_transporter-like_ATP-bd"/>
</dbReference>
<dbReference type="PANTHER" id="PTHR24220:SF86">
    <property type="entry name" value="ABC TRANSPORTER ABCH.1"/>
    <property type="match status" value="1"/>
</dbReference>
<dbReference type="OrthoDB" id="4425833at2"/>
<evidence type="ECO:0000259" key="3">
    <source>
        <dbReference type="PROSITE" id="PS50893"/>
    </source>
</evidence>
<dbReference type="PROSITE" id="PS00211">
    <property type="entry name" value="ABC_TRANSPORTER_1"/>
    <property type="match status" value="1"/>
</dbReference>
<evidence type="ECO:0000313" key="5">
    <source>
        <dbReference type="Proteomes" id="UP000272015"/>
    </source>
</evidence>
<dbReference type="Pfam" id="PF00005">
    <property type="entry name" value="ABC_tran"/>
    <property type="match status" value="1"/>
</dbReference>
<evidence type="ECO:0000256" key="1">
    <source>
        <dbReference type="ARBA" id="ARBA00022741"/>
    </source>
</evidence>
<dbReference type="GO" id="GO:0005886">
    <property type="term" value="C:plasma membrane"/>
    <property type="evidence" value="ECO:0007669"/>
    <property type="project" value="TreeGrafter"/>
</dbReference>
<dbReference type="GO" id="GO:0022857">
    <property type="term" value="F:transmembrane transporter activity"/>
    <property type="evidence" value="ECO:0007669"/>
    <property type="project" value="TreeGrafter"/>
</dbReference>
<comment type="caution">
    <text evidence="4">The sequence shown here is derived from an EMBL/GenBank/DDBJ whole genome shotgun (WGS) entry which is preliminary data.</text>
</comment>
<sequence length="197" mass="21147">MLALAGPSGSGKTTLLNCIGLLERVDAGTITYGTRDATRPRRGLRRRLYRDSIGFLFQDSGLVDSWTVYDNVAIALGHQRLSRRNKQQQVENALERMGMGGNSGDRVHTLSGGEQQRVGLARLLLKNAQIVLADEPTASLDHGNSEMVIGALRDLADGGAAVVISTHDDRIIEASDGVVRLASGTRERGADAVVGWQ</sequence>
<dbReference type="EMBL" id="QZVS01000039">
    <property type="protein sequence ID" value="RJT91887.1"/>
    <property type="molecule type" value="Genomic_DNA"/>
</dbReference>